<accession>A0A914HKS4</accession>
<evidence type="ECO:0000313" key="1">
    <source>
        <dbReference type="Proteomes" id="UP000887572"/>
    </source>
</evidence>
<dbReference type="WBParaSite" id="Gr19_v10_g2232.t1">
    <property type="protein sequence ID" value="Gr19_v10_g2232.t1"/>
    <property type="gene ID" value="Gr19_v10_g2232"/>
</dbReference>
<proteinExistence type="predicted"/>
<evidence type="ECO:0000313" key="2">
    <source>
        <dbReference type="WBParaSite" id="Gr19_v10_g2232.t1"/>
    </source>
</evidence>
<organism evidence="1 2">
    <name type="scientific">Globodera rostochiensis</name>
    <name type="common">Golden nematode worm</name>
    <name type="synonym">Heterodera rostochiensis</name>
    <dbReference type="NCBI Taxonomy" id="31243"/>
    <lineage>
        <taxon>Eukaryota</taxon>
        <taxon>Metazoa</taxon>
        <taxon>Ecdysozoa</taxon>
        <taxon>Nematoda</taxon>
        <taxon>Chromadorea</taxon>
        <taxon>Rhabditida</taxon>
        <taxon>Tylenchina</taxon>
        <taxon>Tylenchomorpha</taxon>
        <taxon>Tylenchoidea</taxon>
        <taxon>Heteroderidae</taxon>
        <taxon>Heteroderinae</taxon>
        <taxon>Globodera</taxon>
    </lineage>
</organism>
<protein>
    <submittedName>
        <fullName evidence="2">Uncharacterized protein</fullName>
    </submittedName>
</protein>
<dbReference type="AlphaFoldDB" id="A0A914HKS4"/>
<dbReference type="Proteomes" id="UP000887572">
    <property type="component" value="Unplaced"/>
</dbReference>
<name>A0A914HKS4_GLORO</name>
<keyword evidence="1" id="KW-1185">Reference proteome</keyword>
<reference evidence="2" key="1">
    <citation type="submission" date="2022-11" db="UniProtKB">
        <authorList>
            <consortium name="WormBaseParasite"/>
        </authorList>
    </citation>
    <scope>IDENTIFICATION</scope>
</reference>
<sequence>MLIRFILKHSTDGTALAWLCWDNYMEVCHNAMKVSPFLEDNTMEYKNDLKKMMKHLDTILHKAFAKHNIDVESIKIPCDTFEQNVQTVISDVQQMLDIENADPTNYNKYEHIYWIKCIKTAISELIKMVTVLTEIDANFDELKTVEKIIKSAEILEKIRNLLLKQK</sequence>